<keyword evidence="2" id="KW-1185">Reference proteome</keyword>
<organism evidence="1 2">
    <name type="scientific">Brachionus calyciflorus</name>
    <dbReference type="NCBI Taxonomy" id="104777"/>
    <lineage>
        <taxon>Eukaryota</taxon>
        <taxon>Metazoa</taxon>
        <taxon>Spiralia</taxon>
        <taxon>Gnathifera</taxon>
        <taxon>Rotifera</taxon>
        <taxon>Eurotatoria</taxon>
        <taxon>Monogononta</taxon>
        <taxon>Pseudotrocha</taxon>
        <taxon>Ploima</taxon>
        <taxon>Brachionidae</taxon>
        <taxon>Brachionus</taxon>
    </lineage>
</organism>
<evidence type="ECO:0000313" key="2">
    <source>
        <dbReference type="Proteomes" id="UP000663879"/>
    </source>
</evidence>
<dbReference type="AlphaFoldDB" id="A0A814LYA2"/>
<name>A0A814LYA2_9BILA</name>
<proteinExistence type="predicted"/>
<gene>
    <name evidence="1" type="ORF">OXX778_LOCUS19739</name>
</gene>
<accession>A0A814LYA2</accession>
<evidence type="ECO:0000313" key="1">
    <source>
        <dbReference type="EMBL" id="CAF1071275.1"/>
    </source>
</evidence>
<dbReference type="Proteomes" id="UP000663879">
    <property type="component" value="Unassembled WGS sequence"/>
</dbReference>
<reference evidence="1" key="1">
    <citation type="submission" date="2021-02" db="EMBL/GenBank/DDBJ databases">
        <authorList>
            <person name="Nowell W R."/>
        </authorList>
    </citation>
    <scope>NUCLEOTIDE SEQUENCE</scope>
    <source>
        <strain evidence="1">Ploen Becks lab</strain>
    </source>
</reference>
<protein>
    <submittedName>
        <fullName evidence="1">Uncharacterized protein</fullName>
    </submittedName>
</protein>
<comment type="caution">
    <text evidence="1">The sequence shown here is derived from an EMBL/GenBank/DDBJ whole genome shotgun (WGS) entry which is preliminary data.</text>
</comment>
<sequence>MLPKNFKKETFNKSVDKIVSLLAKVDKIEEFFENIQRIYEVLEIQGLLLSNLSHETQKRVRQLERFYKHKEIVQRVFLNEDDEIPSY</sequence>
<dbReference type="EMBL" id="CAJNOC010006147">
    <property type="protein sequence ID" value="CAF1071275.1"/>
    <property type="molecule type" value="Genomic_DNA"/>
</dbReference>